<evidence type="ECO:0000256" key="1">
    <source>
        <dbReference type="ARBA" id="ARBA00022692"/>
    </source>
</evidence>
<evidence type="ECO:0000313" key="6">
    <source>
        <dbReference type="EMBL" id="KAA0014574.1"/>
    </source>
</evidence>
<dbReference type="InterPro" id="IPR020846">
    <property type="entry name" value="MFS_dom"/>
</dbReference>
<dbReference type="RefSeq" id="WP_149326784.1">
    <property type="nucleotide sequence ID" value="NZ_VTPY01000001.1"/>
</dbReference>
<name>A0A7V7G2W8_9GAMM</name>
<feature type="transmembrane region" description="Helical" evidence="4">
    <location>
        <begin position="138"/>
        <end position="158"/>
    </location>
</feature>
<dbReference type="PANTHER" id="PTHR11360:SF284">
    <property type="entry name" value="EG:103B4.3 PROTEIN-RELATED"/>
    <property type="match status" value="1"/>
</dbReference>
<evidence type="ECO:0000256" key="2">
    <source>
        <dbReference type="ARBA" id="ARBA00022989"/>
    </source>
</evidence>
<dbReference type="Gene3D" id="1.20.1250.20">
    <property type="entry name" value="MFS general substrate transporter like domains"/>
    <property type="match status" value="2"/>
</dbReference>
<gene>
    <name evidence="6" type="ORF">F0A17_02700</name>
</gene>
<keyword evidence="3 4" id="KW-0472">Membrane</keyword>
<dbReference type="InterPro" id="IPR036259">
    <property type="entry name" value="MFS_trans_sf"/>
</dbReference>
<proteinExistence type="predicted"/>
<feature type="transmembrane region" description="Helical" evidence="4">
    <location>
        <begin position="77"/>
        <end position="95"/>
    </location>
</feature>
<accession>A0A7V7G2W8</accession>
<feature type="transmembrane region" description="Helical" evidence="4">
    <location>
        <begin position="373"/>
        <end position="394"/>
    </location>
</feature>
<sequence>MRKERLSAAAWRLILCGSLLLMLSFGIRSSMGLFMPPLSAANEWGRDLIGLALAIQNLAWGVIAVVAGGLADRFGTVRVVMAGAVLYALGLWMTAGVDQVWMLHSGAGLLVGAGVAGTAFGIVLPAMARAVSEAQRQWVLGVGTAAGSLGQFLLAPVAQGLIDWLGWAGALNAMALLSLTMALLAMPLAVSDRGEGGVAEIASPEAFRATLRLARGHASYWLLTLGFFVCGFHLAFITVHMPAFLGDAGFDASVGAWSISLIGLCNVVGAFMAGVISSRISKRLVLLVIYAGRAVAITLFMLLPLSLTTVLAFSCVMGLLWLATVPPTSGLVATMFGTRYMATLYGVVFLSHQIGSFTGVWLGGFLYEATGSYVAVWWSGVVLSLVTMALHWPIREAPANVMRAMAPSA</sequence>
<feature type="transmembrane region" description="Helical" evidence="4">
    <location>
        <begin position="284"/>
        <end position="305"/>
    </location>
</feature>
<dbReference type="PROSITE" id="PS50850">
    <property type="entry name" value="MFS"/>
    <property type="match status" value="1"/>
</dbReference>
<feature type="transmembrane region" description="Helical" evidence="4">
    <location>
        <begin position="164"/>
        <end position="185"/>
    </location>
</feature>
<feature type="transmembrane region" description="Helical" evidence="4">
    <location>
        <begin position="51"/>
        <end position="70"/>
    </location>
</feature>
<dbReference type="InterPro" id="IPR011701">
    <property type="entry name" value="MFS"/>
</dbReference>
<dbReference type="GO" id="GO:0022857">
    <property type="term" value="F:transmembrane transporter activity"/>
    <property type="evidence" value="ECO:0007669"/>
    <property type="project" value="InterPro"/>
</dbReference>
<dbReference type="InterPro" id="IPR050327">
    <property type="entry name" value="Proton-linked_MCT"/>
</dbReference>
<evidence type="ECO:0000256" key="4">
    <source>
        <dbReference type="SAM" id="Phobius"/>
    </source>
</evidence>
<evidence type="ECO:0000259" key="5">
    <source>
        <dbReference type="PROSITE" id="PS50850"/>
    </source>
</evidence>
<dbReference type="Proteomes" id="UP000486760">
    <property type="component" value="Unassembled WGS sequence"/>
</dbReference>
<protein>
    <submittedName>
        <fullName evidence="6">MFS transporter</fullName>
    </submittedName>
</protein>
<comment type="caution">
    <text evidence="6">The sequence shown here is derived from an EMBL/GenBank/DDBJ whole genome shotgun (WGS) entry which is preliminary data.</text>
</comment>
<keyword evidence="2 4" id="KW-1133">Transmembrane helix</keyword>
<organism evidence="6 7">
    <name type="scientific">Billgrantia pellis</name>
    <dbReference type="NCBI Taxonomy" id="2606936"/>
    <lineage>
        <taxon>Bacteria</taxon>
        <taxon>Pseudomonadati</taxon>
        <taxon>Pseudomonadota</taxon>
        <taxon>Gammaproteobacteria</taxon>
        <taxon>Oceanospirillales</taxon>
        <taxon>Halomonadaceae</taxon>
        <taxon>Billgrantia</taxon>
    </lineage>
</organism>
<evidence type="ECO:0000256" key="3">
    <source>
        <dbReference type="ARBA" id="ARBA00023136"/>
    </source>
</evidence>
<feature type="transmembrane region" description="Helical" evidence="4">
    <location>
        <begin position="257"/>
        <end position="277"/>
    </location>
</feature>
<dbReference type="EMBL" id="VTPY01000001">
    <property type="protein sequence ID" value="KAA0014574.1"/>
    <property type="molecule type" value="Genomic_DNA"/>
</dbReference>
<dbReference type="AlphaFoldDB" id="A0A7V7G2W8"/>
<dbReference type="PANTHER" id="PTHR11360">
    <property type="entry name" value="MONOCARBOXYLATE TRANSPORTER"/>
    <property type="match status" value="1"/>
</dbReference>
<feature type="transmembrane region" description="Helical" evidence="4">
    <location>
        <begin position="344"/>
        <end position="367"/>
    </location>
</feature>
<feature type="transmembrane region" description="Helical" evidence="4">
    <location>
        <begin position="101"/>
        <end position="126"/>
    </location>
</feature>
<feature type="transmembrane region" description="Helical" evidence="4">
    <location>
        <begin position="220"/>
        <end position="245"/>
    </location>
</feature>
<dbReference type="SUPFAM" id="SSF103473">
    <property type="entry name" value="MFS general substrate transporter"/>
    <property type="match status" value="1"/>
</dbReference>
<keyword evidence="1 4" id="KW-0812">Transmembrane</keyword>
<evidence type="ECO:0000313" key="7">
    <source>
        <dbReference type="Proteomes" id="UP000486760"/>
    </source>
</evidence>
<keyword evidence="7" id="KW-1185">Reference proteome</keyword>
<reference evidence="6 7" key="1">
    <citation type="submission" date="2019-08" db="EMBL/GenBank/DDBJ databases">
        <title>Bioinformatics analysis of the strain L3 and L5.</title>
        <authorList>
            <person name="Li X."/>
        </authorList>
    </citation>
    <scope>NUCLEOTIDE SEQUENCE [LARGE SCALE GENOMIC DNA]</scope>
    <source>
        <strain evidence="6 7">L5</strain>
    </source>
</reference>
<feature type="transmembrane region" description="Helical" evidence="4">
    <location>
        <begin position="311"/>
        <end position="332"/>
    </location>
</feature>
<dbReference type="CDD" id="cd17355">
    <property type="entry name" value="MFS_YcxA_like"/>
    <property type="match status" value="1"/>
</dbReference>
<dbReference type="Pfam" id="PF07690">
    <property type="entry name" value="MFS_1"/>
    <property type="match status" value="1"/>
</dbReference>
<feature type="domain" description="Major facilitator superfamily (MFS) profile" evidence="5">
    <location>
        <begin position="10"/>
        <end position="395"/>
    </location>
</feature>